<keyword evidence="3" id="KW-1185">Reference proteome</keyword>
<reference evidence="2 3" key="2">
    <citation type="journal article" date="2016" name="Genome Announc.">
        <title>Complete Genome Sequence of Sphingopyxis macrogoltabida Strain 203N (NBRC 111659), a Polyethylene Glycol Degrader.</title>
        <authorList>
            <person name="Ohtsubo Y."/>
            <person name="Nonoyama S."/>
            <person name="Nagata Y."/>
            <person name="Numata M."/>
            <person name="Tsuchikane K."/>
            <person name="Hosoyama A."/>
            <person name="Yamazoe A."/>
            <person name="Tsuda M."/>
            <person name="Fujita N."/>
            <person name="Kawai F."/>
        </authorList>
    </citation>
    <scope>NUCLEOTIDE SEQUENCE [LARGE SCALE GENOMIC DNA]</scope>
    <source>
        <strain evidence="2 3">203N</strain>
    </source>
</reference>
<dbReference type="EMBL" id="CP013344">
    <property type="protein sequence ID" value="AMU89453.1"/>
    <property type="molecule type" value="Genomic_DNA"/>
</dbReference>
<name>A0AAC8Z033_SPHMC</name>
<feature type="region of interest" description="Disordered" evidence="1">
    <location>
        <begin position="1"/>
        <end position="26"/>
    </location>
</feature>
<evidence type="ECO:0000256" key="1">
    <source>
        <dbReference type="SAM" id="MobiDB-lite"/>
    </source>
</evidence>
<proteinExistence type="predicted"/>
<dbReference type="AlphaFoldDB" id="A0AAC8Z033"/>
<organism evidence="2 3">
    <name type="scientific">Sphingopyxis macrogoltabida</name>
    <name type="common">Sphingomonas macrogoltabidus</name>
    <dbReference type="NCBI Taxonomy" id="33050"/>
    <lineage>
        <taxon>Bacteria</taxon>
        <taxon>Pseudomonadati</taxon>
        <taxon>Pseudomonadota</taxon>
        <taxon>Alphaproteobacteria</taxon>
        <taxon>Sphingomonadales</taxon>
        <taxon>Sphingomonadaceae</taxon>
        <taxon>Sphingopyxis</taxon>
    </lineage>
</organism>
<evidence type="ECO:0000313" key="2">
    <source>
        <dbReference type="EMBL" id="AMU89453.1"/>
    </source>
</evidence>
<sequence>MDAWRRPTVPDGGSQTKKDGLPEGRPSLFVSVIAPKGCDLLLFFSRSSSLGVSSRSGSVGSRSSSGVSGRSGSSVGASSGSVGTSGSGVGASSSGVSAFFRNSFSSRGVGGGFFSSLFTASGEGEHAGSNGDSSKLLHDVWAP</sequence>
<feature type="region of interest" description="Disordered" evidence="1">
    <location>
        <begin position="123"/>
        <end position="143"/>
    </location>
</feature>
<gene>
    <name evidence="2" type="ORF">ATM17_10460</name>
</gene>
<evidence type="ECO:0000313" key="3">
    <source>
        <dbReference type="Proteomes" id="UP000076088"/>
    </source>
</evidence>
<reference evidence="3" key="1">
    <citation type="submission" date="2015-11" db="EMBL/GenBank/DDBJ databases">
        <title>Complete genome sequence of a polyethylene-glycol degrader Sphingopyxis macrogoltabida 203N (NBRC 111659).</title>
        <authorList>
            <person name="Yoshiyuki O."/>
            <person name="Shouta N."/>
            <person name="Nagata Y."/>
            <person name="Numata M."/>
            <person name="Tsuchikane K."/>
            <person name="Hosoyama A."/>
            <person name="Yamazoe A."/>
            <person name="Tsuda M."/>
            <person name="Fujita N."/>
            <person name="Kawai F."/>
        </authorList>
    </citation>
    <scope>NUCLEOTIDE SEQUENCE [LARGE SCALE GENOMIC DNA]</scope>
    <source>
        <strain evidence="3">203N</strain>
    </source>
</reference>
<accession>A0AAC8Z033</accession>
<protein>
    <submittedName>
        <fullName evidence="2">Uncharacterized protein</fullName>
    </submittedName>
</protein>
<feature type="compositionally biased region" description="Low complexity" evidence="1">
    <location>
        <begin position="50"/>
        <end position="82"/>
    </location>
</feature>
<feature type="region of interest" description="Disordered" evidence="1">
    <location>
        <begin position="50"/>
        <end position="93"/>
    </location>
</feature>
<dbReference type="Proteomes" id="UP000076088">
    <property type="component" value="Chromosome"/>
</dbReference>